<dbReference type="PANTHER" id="PTHR20932:SF8">
    <property type="entry name" value="LD22649P"/>
    <property type="match status" value="1"/>
</dbReference>
<dbReference type="InterPro" id="IPR036779">
    <property type="entry name" value="LysM_dom_sf"/>
</dbReference>
<dbReference type="SUPFAM" id="SSF54106">
    <property type="entry name" value="LysM domain"/>
    <property type="match status" value="1"/>
</dbReference>
<dbReference type="InterPro" id="IPR018392">
    <property type="entry name" value="LysM"/>
</dbReference>
<evidence type="ECO:0000313" key="3">
    <source>
        <dbReference type="Proteomes" id="UP001214415"/>
    </source>
</evidence>
<proteinExistence type="predicted"/>
<dbReference type="CDD" id="cd00118">
    <property type="entry name" value="LysM"/>
    <property type="match status" value="1"/>
</dbReference>
<dbReference type="EMBL" id="CP119901">
    <property type="protein sequence ID" value="WFD22216.1"/>
    <property type="molecule type" value="Genomic_DNA"/>
</dbReference>
<feature type="region of interest" description="Disordered" evidence="1">
    <location>
        <begin position="265"/>
        <end position="290"/>
    </location>
</feature>
<dbReference type="InterPro" id="IPR045030">
    <property type="entry name" value="LYSM1-4"/>
</dbReference>
<name>A0AAF0EGD3_9BASI</name>
<protein>
    <recommendedName>
        <fullName evidence="4">LysM domain-containing protein</fullName>
    </recommendedName>
</protein>
<feature type="compositionally biased region" description="Pro residues" evidence="1">
    <location>
        <begin position="270"/>
        <end position="282"/>
    </location>
</feature>
<keyword evidence="3" id="KW-1185">Reference proteome</keyword>
<dbReference type="PANTHER" id="PTHR20932">
    <property type="entry name" value="LYSM AND PUTATIVE PEPTIDOGLYCAN-BINDING DOMAIN-CONTAINING PROTEIN"/>
    <property type="match status" value="1"/>
</dbReference>
<evidence type="ECO:0008006" key="4">
    <source>
        <dbReference type="Google" id="ProtNLM"/>
    </source>
</evidence>
<sequence>MAAPSPRDAVRWASSSRGTLTQRRKQEGTAPGTEIWSVGTSSAPHLPPVASEAVRPLQWDAGHTKGHKHSYTGDAWDRLEDWLGLKSATPSPSQGRPGSVAQPGPSRTTQRGPRAPAAPAPAPTGRVDVLVHAVAPSDTLEGIALRYGADAHIVRRSNKLWPGDAVQMREQLYIPLASCRWRPAHAPSQTMQRYADGSLHAMQASHDVEAPCTDSEWQLTSVETDELKFFAGERARPARGIPTGPMGDSGLDDLLEWQEAQRENVALQSAPPPRASAAPTPPAAARDPTWVPNKRTLGVKAPERSVAEEPSLLQLEDAAPESLTQSADLFQGTLPNTGAAAHWMRPIHESLPAHAPQARGPRPANASQILSGVMSGRVRVEEAVSAAMNELRQAVNRGPQRPRDDNALVPW</sequence>
<evidence type="ECO:0000313" key="2">
    <source>
        <dbReference type="EMBL" id="WFD22216.1"/>
    </source>
</evidence>
<reference evidence="2" key="1">
    <citation type="submission" date="2023-03" db="EMBL/GenBank/DDBJ databases">
        <title>Mating type loci evolution in Malassezia.</title>
        <authorList>
            <person name="Coelho M.A."/>
        </authorList>
    </citation>
    <scope>NUCLEOTIDE SEQUENCE</scope>
    <source>
        <strain evidence="2">CBS 12830</strain>
    </source>
</reference>
<organism evidence="2 3">
    <name type="scientific">Malassezia equina</name>
    <dbReference type="NCBI Taxonomy" id="1381935"/>
    <lineage>
        <taxon>Eukaryota</taxon>
        <taxon>Fungi</taxon>
        <taxon>Dikarya</taxon>
        <taxon>Basidiomycota</taxon>
        <taxon>Ustilaginomycotina</taxon>
        <taxon>Malasseziomycetes</taxon>
        <taxon>Malasseziales</taxon>
        <taxon>Malasseziaceae</taxon>
        <taxon>Malassezia</taxon>
    </lineage>
</organism>
<dbReference type="Proteomes" id="UP001214415">
    <property type="component" value="Chromosome 2"/>
</dbReference>
<feature type="region of interest" description="Disordered" evidence="1">
    <location>
        <begin position="85"/>
        <end position="124"/>
    </location>
</feature>
<gene>
    <name evidence="2" type="ORF">MEQU1_000881</name>
</gene>
<dbReference type="Gene3D" id="3.10.350.10">
    <property type="entry name" value="LysM domain"/>
    <property type="match status" value="1"/>
</dbReference>
<accession>A0AAF0EGD3</accession>
<feature type="region of interest" description="Disordered" evidence="1">
    <location>
        <begin position="1"/>
        <end position="51"/>
    </location>
</feature>
<dbReference type="AlphaFoldDB" id="A0AAF0EGD3"/>
<evidence type="ECO:0000256" key="1">
    <source>
        <dbReference type="SAM" id="MobiDB-lite"/>
    </source>
</evidence>